<dbReference type="Pfam" id="PF13563">
    <property type="entry name" value="2_5_RNA_ligase2"/>
    <property type="match status" value="1"/>
</dbReference>
<sequence length="191" mass="21473">MVPDHRNRQMTARRLFFALALPEPLRQNIIAWRADAFPISAGRPVVCANLHLTLAFLGDTSPGQEKALRQAATRLTQPCFSLQFDDCGHWPRSGVIWLGMRRAPRELLQLAGWLRAQAARQGCYQSPLPFHPHVTLLRQANEAVALPPAAPGWLAQAVSFGLYASEFDKGRPRYKLLDSWPLQRTCRQPAD</sequence>
<dbReference type="GO" id="GO:0008664">
    <property type="term" value="F:RNA 2',3'-cyclic 3'-phosphodiesterase activity"/>
    <property type="evidence" value="ECO:0007669"/>
    <property type="project" value="UniProtKB-EC"/>
</dbReference>
<evidence type="ECO:0000256" key="2">
    <source>
        <dbReference type="HAMAP-Rule" id="MF_01940"/>
    </source>
</evidence>
<protein>
    <recommendedName>
        <fullName evidence="2">RNA 2',3'-cyclic phosphodiesterase</fullName>
        <shortName evidence="2">RNA 2',3'-CPDase</shortName>
        <ecNumber evidence="2">3.1.4.58</ecNumber>
    </recommendedName>
</protein>
<evidence type="ECO:0000313" key="4">
    <source>
        <dbReference type="Proteomes" id="UP000295719"/>
    </source>
</evidence>
<comment type="caution">
    <text evidence="3">The sequence shown here is derived from an EMBL/GenBank/DDBJ whole genome shotgun (WGS) entry which is preliminary data.</text>
</comment>
<reference evidence="3 4" key="1">
    <citation type="submission" date="2019-03" db="EMBL/GenBank/DDBJ databases">
        <title>Genomic Encyclopedia of Type Strains, Phase IV (KMG-IV): sequencing the most valuable type-strain genomes for metagenomic binning, comparative biology and taxonomic classification.</title>
        <authorList>
            <person name="Goeker M."/>
        </authorList>
    </citation>
    <scope>NUCLEOTIDE SEQUENCE [LARGE SCALE GENOMIC DNA]</scope>
    <source>
        <strain evidence="3 4">DSM 19580</strain>
    </source>
</reference>
<dbReference type="Proteomes" id="UP000295719">
    <property type="component" value="Unassembled WGS sequence"/>
</dbReference>
<dbReference type="InterPro" id="IPR004175">
    <property type="entry name" value="RNA_CPDase"/>
</dbReference>
<feature type="short sequence motif" description="HXTX 2" evidence="2">
    <location>
        <begin position="133"/>
        <end position="136"/>
    </location>
</feature>
<feature type="short sequence motif" description="HXTX 1" evidence="2">
    <location>
        <begin position="51"/>
        <end position="54"/>
    </location>
</feature>
<dbReference type="GO" id="GO:0004113">
    <property type="term" value="F:2',3'-cyclic-nucleotide 3'-phosphodiesterase activity"/>
    <property type="evidence" value="ECO:0007669"/>
    <property type="project" value="InterPro"/>
</dbReference>
<comment type="similarity">
    <text evidence="2">Belongs to the 2H phosphoesterase superfamily. ThpR family.</text>
</comment>
<dbReference type="HAMAP" id="MF_01940">
    <property type="entry name" value="RNA_CPDase"/>
    <property type="match status" value="1"/>
</dbReference>
<keyword evidence="4" id="KW-1185">Reference proteome</keyword>
<evidence type="ECO:0000256" key="1">
    <source>
        <dbReference type="ARBA" id="ARBA00022801"/>
    </source>
</evidence>
<evidence type="ECO:0000313" key="3">
    <source>
        <dbReference type="EMBL" id="TCV99195.1"/>
    </source>
</evidence>
<dbReference type="PANTHER" id="PTHR35561:SF1">
    <property type="entry name" value="RNA 2',3'-CYCLIC PHOSPHODIESTERASE"/>
    <property type="match status" value="1"/>
</dbReference>
<keyword evidence="1 2" id="KW-0378">Hydrolase</keyword>
<comment type="function">
    <text evidence="2">Hydrolyzes RNA 2',3'-cyclic phosphodiester to an RNA 2'-phosphomonoester.</text>
</comment>
<dbReference type="GO" id="GO:0016874">
    <property type="term" value="F:ligase activity"/>
    <property type="evidence" value="ECO:0007669"/>
    <property type="project" value="UniProtKB-KW"/>
</dbReference>
<dbReference type="AlphaFoldDB" id="A0A4R3Z2E8"/>
<dbReference type="PANTHER" id="PTHR35561">
    <property type="entry name" value="RNA 2',3'-CYCLIC PHOSPHODIESTERASE"/>
    <property type="match status" value="1"/>
</dbReference>
<keyword evidence="3" id="KW-0436">Ligase</keyword>
<gene>
    <name evidence="3" type="ORF">EDC52_102537</name>
</gene>
<accession>A0A4R3Z2E8</accession>
<proteinExistence type="inferred from homology"/>
<dbReference type="SUPFAM" id="SSF55144">
    <property type="entry name" value="LigT-like"/>
    <property type="match status" value="1"/>
</dbReference>
<dbReference type="Gene3D" id="3.90.1140.10">
    <property type="entry name" value="Cyclic phosphodiesterase"/>
    <property type="match status" value="1"/>
</dbReference>
<name>A0A4R3Z2E8_9GAMM</name>
<dbReference type="NCBIfam" id="NF011704">
    <property type="entry name" value="PRK15124.1"/>
    <property type="match status" value="1"/>
</dbReference>
<dbReference type="EC" id="3.1.4.58" evidence="2"/>
<organism evidence="3 4">
    <name type="scientific">Biostraticola tofi</name>
    <dbReference type="NCBI Taxonomy" id="466109"/>
    <lineage>
        <taxon>Bacteria</taxon>
        <taxon>Pseudomonadati</taxon>
        <taxon>Pseudomonadota</taxon>
        <taxon>Gammaproteobacteria</taxon>
        <taxon>Enterobacterales</taxon>
        <taxon>Bruguierivoracaceae</taxon>
        <taxon>Biostraticola</taxon>
    </lineage>
</organism>
<comment type="catalytic activity">
    <reaction evidence="2">
        <text>a 3'-end 2',3'-cyclophospho-ribonucleotide-RNA + H2O = a 3'-end 2'-phospho-ribonucleotide-RNA + H(+)</text>
        <dbReference type="Rhea" id="RHEA:11828"/>
        <dbReference type="Rhea" id="RHEA-COMP:10464"/>
        <dbReference type="Rhea" id="RHEA-COMP:17353"/>
        <dbReference type="ChEBI" id="CHEBI:15377"/>
        <dbReference type="ChEBI" id="CHEBI:15378"/>
        <dbReference type="ChEBI" id="CHEBI:83064"/>
        <dbReference type="ChEBI" id="CHEBI:173113"/>
        <dbReference type="EC" id="3.1.4.58"/>
    </reaction>
</comment>
<dbReference type="NCBIfam" id="TIGR02258">
    <property type="entry name" value="2_5_ligase"/>
    <property type="match status" value="1"/>
</dbReference>
<dbReference type="InterPro" id="IPR009097">
    <property type="entry name" value="Cyclic_Pdiesterase"/>
</dbReference>
<dbReference type="EMBL" id="SMCR01000002">
    <property type="protein sequence ID" value="TCV99195.1"/>
    <property type="molecule type" value="Genomic_DNA"/>
</dbReference>
<feature type="active site" description="Proton donor" evidence="2">
    <location>
        <position position="51"/>
    </location>
</feature>
<feature type="active site" description="Proton acceptor" evidence="2">
    <location>
        <position position="133"/>
    </location>
</feature>